<dbReference type="SUPFAM" id="SSF52777">
    <property type="entry name" value="CoA-dependent acyltransferases"/>
    <property type="match status" value="2"/>
</dbReference>
<dbReference type="FunFam" id="1.10.1200.10:FF:000005">
    <property type="entry name" value="Nonribosomal peptide synthetase 1"/>
    <property type="match status" value="1"/>
</dbReference>
<dbReference type="InterPro" id="IPR020845">
    <property type="entry name" value="AMP-binding_CS"/>
</dbReference>
<reference evidence="6" key="2">
    <citation type="submission" date="2020-09" db="EMBL/GenBank/DDBJ databases">
        <authorList>
            <person name="Sun Q."/>
            <person name="Kim S."/>
        </authorList>
    </citation>
    <scope>NUCLEOTIDE SEQUENCE</scope>
    <source>
        <strain evidence="6">KCTC 12113</strain>
    </source>
</reference>
<sequence length="1465" mass="166427">MNNKIIEYIKTEIAMAPLEDLGPNENLLESGILDSIGMAKLIEFLEAEFEIKVPAEDMNMENFMSVESIVQYISNKRSHNKLQNQISNTLLDLSQAQMSLWVGQQLNPDVPLHNTAYAFKLDGALNVDTFKAAFYKVISQIDAFRTILLVGNNGEPKQTVLQRMDYDLEVVEFPADTPSNIVEEWLQQRSLRPIDISKCVFDSVLLNLGEEKYIWLLNMHHLVTDAVSMALIYNLTQKYYGNIKTGTRVMIADSPSFQNYIQYEILEQQNSKNDNSKAYWANKVKELKAVPKLYGVHNNFTNTESARVVLPLGAERSQKLRKLSQQPEIRGWTSHVTLFNIFLTILYSYLYRVSGQRKLAIGVPNHNRMTKQFQQTVGYFIQFFPMVTEIQEEDTFITLLNKVKLETNDYLKNAISGLVTPEINKSFHTILNYIPNSFPAFNGIPQKTMWIFNNHMETTHNLRCHVTDFNNTEEFEILMDFNHAVFNADLISNAPTHFLNLLDAFLEDCYQPLDKPGLISEKEKKELIGNPIKPFEGYRPIIQQFSETATSNSNQTALHYKNELYTYADVDQKSNQLAAFLISKGIKEGKRVALYMDRSPEYIIAVLAVLKTGGTFIPIPSDQPTQRIGYILENSEAHLILSNSRLQQKLPVNSVETVILDKNAAYLNQQKKEIGNIVIASKSIAYILYTSGSTGNPKGVLISHGAVYNYMEWAKKAYAMEKGFVFPLFTSIGFDLTITATFLPLITGGELVIYKESHHGPDISIMEVLQENKVNSIKLTPSHLALLQGMDLSNSKIRLMIVGGEDLKTALTRSIQNGNGGSLRMYNEYGPTEATVGCIVAQYDKAKHLGSSVPIGHPIYNMDVYILDARHNLVPNGVTGEIYLSGASLAEGYVNSPRMTEEKFGPNPFVKGTRMYRTGDLARKNSSGELEYLGRVDEQVKLRGFRIELSDIEANMIKHQGIQNAAVVLIEEEKPIPENEVINCTACGLPSNYPNVDFDENGVCHICNAFKGYKQQAQRYFKTENELRDLLTSKRGNSPNYDCISLLSGGKDSTYVLAKLIELGLKVLAFTLDNGYISDQAKQNVDKIVTKLGVDHIYGNTPHMNRIFVDSLHRHKNVCNGCFKTIYTLSSKIALEKQIPFVVTGLSRGQFFETRLTEELFWDKNIDVATIDRTILEARKLYHQEEDAVKYLLDVDVFSKNETFEKVQFVDYYRYSDVSLEEMLVFLKEKVGWVRPTDTGRSTNCLINQVGIYVHKKQKGYSNYSFPYSWDVRMGHKTRTETLEEINEYIDETTVKRIMDEIGYQEPNESELGKKRLMAYYSGDQILGSKELSTHLMNELPDYMVPTHFKYMKELPLTGNGKVDKRVLRELNSSQLEMDVPYIAPEGEIEELLAGIWREVLNLKQVGSQDDFIALGGHSLAAIRVTARINEEVEMNFPLNKIFELPTIAEYANYIEKTLLTLMEE</sequence>
<evidence type="ECO:0000256" key="3">
    <source>
        <dbReference type="ARBA" id="ARBA00022553"/>
    </source>
</evidence>
<dbReference type="Gene3D" id="3.30.559.30">
    <property type="entry name" value="Nonribosomal peptide synthetase, condensation domain"/>
    <property type="match status" value="1"/>
</dbReference>
<dbReference type="InterPro" id="IPR001242">
    <property type="entry name" value="Condensation_dom"/>
</dbReference>
<organism evidence="6 7">
    <name type="scientific">Arenibacter certesii</name>
    <dbReference type="NCBI Taxonomy" id="228955"/>
    <lineage>
        <taxon>Bacteria</taxon>
        <taxon>Pseudomonadati</taxon>
        <taxon>Bacteroidota</taxon>
        <taxon>Flavobacteriia</taxon>
        <taxon>Flavobacteriales</taxon>
        <taxon>Flavobacteriaceae</taxon>
        <taxon>Arenibacter</taxon>
    </lineage>
</organism>
<dbReference type="InterPro" id="IPR014729">
    <property type="entry name" value="Rossmann-like_a/b/a_fold"/>
</dbReference>
<dbReference type="InterPro" id="IPR000873">
    <property type="entry name" value="AMP-dep_synth/lig_dom"/>
</dbReference>
<dbReference type="InterPro" id="IPR045851">
    <property type="entry name" value="AMP-bd_C_sf"/>
</dbReference>
<dbReference type="Gene3D" id="3.40.50.980">
    <property type="match status" value="2"/>
</dbReference>
<dbReference type="GO" id="GO:0031177">
    <property type="term" value="F:phosphopantetheine binding"/>
    <property type="evidence" value="ECO:0007669"/>
    <property type="project" value="InterPro"/>
</dbReference>
<gene>
    <name evidence="6" type="ORF">GCM10007383_25110</name>
</gene>
<dbReference type="PROSITE" id="PS50075">
    <property type="entry name" value="CARRIER"/>
    <property type="match status" value="2"/>
</dbReference>
<dbReference type="PANTHER" id="PTHR45527">
    <property type="entry name" value="NONRIBOSOMAL PEPTIDE SYNTHETASE"/>
    <property type="match status" value="1"/>
</dbReference>
<keyword evidence="7" id="KW-1185">Reference proteome</keyword>
<dbReference type="GO" id="GO:0044550">
    <property type="term" value="P:secondary metabolite biosynthetic process"/>
    <property type="evidence" value="ECO:0007669"/>
    <property type="project" value="TreeGrafter"/>
</dbReference>
<dbReference type="PROSITE" id="PS00012">
    <property type="entry name" value="PHOSPHOPANTETHEINE"/>
    <property type="match status" value="1"/>
</dbReference>
<dbReference type="Proteomes" id="UP000634668">
    <property type="component" value="Unassembled WGS sequence"/>
</dbReference>
<dbReference type="Gene3D" id="3.30.300.30">
    <property type="match status" value="2"/>
</dbReference>
<comment type="caution">
    <text evidence="6">The sequence shown here is derived from an EMBL/GenBank/DDBJ whole genome shotgun (WGS) entry which is preliminary data.</text>
</comment>
<evidence type="ECO:0000256" key="1">
    <source>
        <dbReference type="ARBA" id="ARBA00001957"/>
    </source>
</evidence>
<protein>
    <recommendedName>
        <fullName evidence="5">Carrier domain-containing protein</fullName>
    </recommendedName>
</protein>
<dbReference type="FunFam" id="3.40.50.980:FF:000001">
    <property type="entry name" value="Non-ribosomal peptide synthetase"/>
    <property type="match status" value="1"/>
</dbReference>
<dbReference type="EMBL" id="BMWP01000017">
    <property type="protein sequence ID" value="GGW39357.1"/>
    <property type="molecule type" value="Genomic_DNA"/>
</dbReference>
<dbReference type="NCBIfam" id="TIGR01733">
    <property type="entry name" value="AA-adenyl-dom"/>
    <property type="match status" value="1"/>
</dbReference>
<keyword evidence="2" id="KW-0596">Phosphopantetheine</keyword>
<comment type="cofactor">
    <cofactor evidence="1">
        <name>pantetheine 4'-phosphate</name>
        <dbReference type="ChEBI" id="CHEBI:47942"/>
    </cofactor>
</comment>
<evidence type="ECO:0000256" key="4">
    <source>
        <dbReference type="ARBA" id="ARBA00022785"/>
    </source>
</evidence>
<dbReference type="GO" id="GO:0008616">
    <property type="term" value="P:tRNA queuosine(34) biosynthetic process"/>
    <property type="evidence" value="ECO:0007669"/>
    <property type="project" value="UniProtKB-KW"/>
</dbReference>
<dbReference type="Gene3D" id="1.10.1200.10">
    <property type="entry name" value="ACP-like"/>
    <property type="match status" value="2"/>
</dbReference>
<dbReference type="SUPFAM" id="SSF47336">
    <property type="entry name" value="ACP-like"/>
    <property type="match status" value="2"/>
</dbReference>
<feature type="domain" description="Carrier" evidence="5">
    <location>
        <begin position="1"/>
        <end position="77"/>
    </location>
</feature>
<reference evidence="6" key="1">
    <citation type="journal article" date="2014" name="Int. J. Syst. Evol. Microbiol.">
        <title>Complete genome sequence of Corynebacterium casei LMG S-19264T (=DSM 44701T), isolated from a smear-ripened cheese.</title>
        <authorList>
            <consortium name="US DOE Joint Genome Institute (JGI-PGF)"/>
            <person name="Walter F."/>
            <person name="Albersmeier A."/>
            <person name="Kalinowski J."/>
            <person name="Ruckert C."/>
        </authorList>
    </citation>
    <scope>NUCLEOTIDE SEQUENCE</scope>
    <source>
        <strain evidence="6">KCTC 12113</strain>
    </source>
</reference>
<dbReference type="InterPro" id="IPR006162">
    <property type="entry name" value="Ppantetheine_attach_site"/>
</dbReference>
<dbReference type="Pfam" id="PF00501">
    <property type="entry name" value="AMP-binding"/>
    <property type="match status" value="1"/>
</dbReference>
<dbReference type="Gene3D" id="3.30.559.10">
    <property type="entry name" value="Chloramphenicol acetyltransferase-like domain"/>
    <property type="match status" value="1"/>
</dbReference>
<evidence type="ECO:0000313" key="7">
    <source>
        <dbReference type="Proteomes" id="UP000634668"/>
    </source>
</evidence>
<keyword evidence="4" id="KW-0671">Queuosine biosynthesis</keyword>
<feature type="domain" description="Carrier" evidence="5">
    <location>
        <begin position="1384"/>
        <end position="1459"/>
    </location>
</feature>
<dbReference type="InterPro" id="IPR023213">
    <property type="entry name" value="CAT-like_dom_sf"/>
</dbReference>
<dbReference type="PANTHER" id="PTHR45527:SF1">
    <property type="entry name" value="FATTY ACID SYNTHASE"/>
    <property type="match status" value="1"/>
</dbReference>
<keyword evidence="3" id="KW-0597">Phosphoprotein</keyword>
<evidence type="ECO:0000259" key="5">
    <source>
        <dbReference type="PROSITE" id="PS50075"/>
    </source>
</evidence>
<evidence type="ECO:0000313" key="6">
    <source>
        <dbReference type="EMBL" id="GGW39357.1"/>
    </source>
</evidence>
<dbReference type="GO" id="GO:0043041">
    <property type="term" value="P:amino acid activation for nonribosomal peptide biosynthetic process"/>
    <property type="evidence" value="ECO:0007669"/>
    <property type="project" value="TreeGrafter"/>
</dbReference>
<evidence type="ECO:0000256" key="2">
    <source>
        <dbReference type="ARBA" id="ARBA00022450"/>
    </source>
</evidence>
<accession>A0A918IZ61</accession>
<dbReference type="InterPro" id="IPR036736">
    <property type="entry name" value="ACP-like_sf"/>
</dbReference>
<dbReference type="Pfam" id="PF00668">
    <property type="entry name" value="Condensation"/>
    <property type="match status" value="1"/>
</dbReference>
<dbReference type="SMART" id="SM00823">
    <property type="entry name" value="PKS_PP"/>
    <property type="match status" value="1"/>
</dbReference>
<dbReference type="GO" id="GO:0003824">
    <property type="term" value="F:catalytic activity"/>
    <property type="evidence" value="ECO:0007669"/>
    <property type="project" value="InterPro"/>
</dbReference>
<dbReference type="Pfam" id="PF00550">
    <property type="entry name" value="PP-binding"/>
    <property type="match status" value="2"/>
</dbReference>
<dbReference type="InterPro" id="IPR018317">
    <property type="entry name" value="QueC"/>
</dbReference>
<dbReference type="PROSITE" id="PS00455">
    <property type="entry name" value="AMP_BINDING"/>
    <property type="match status" value="1"/>
</dbReference>
<dbReference type="SUPFAM" id="SSF56801">
    <property type="entry name" value="Acetyl-CoA synthetase-like"/>
    <property type="match status" value="1"/>
</dbReference>
<dbReference type="SUPFAM" id="SSF52402">
    <property type="entry name" value="Adenine nucleotide alpha hydrolases-like"/>
    <property type="match status" value="1"/>
</dbReference>
<dbReference type="RefSeq" id="WP_026813687.1">
    <property type="nucleotide sequence ID" value="NZ_BMWP01000017.1"/>
</dbReference>
<dbReference type="InterPro" id="IPR009081">
    <property type="entry name" value="PP-bd_ACP"/>
</dbReference>
<dbReference type="Pfam" id="PF06508">
    <property type="entry name" value="QueC"/>
    <property type="match status" value="1"/>
</dbReference>
<proteinExistence type="predicted"/>
<dbReference type="InterPro" id="IPR010071">
    <property type="entry name" value="AA_adenyl_dom"/>
</dbReference>
<name>A0A918IZ61_9FLAO</name>
<dbReference type="InterPro" id="IPR020806">
    <property type="entry name" value="PKS_PP-bd"/>
</dbReference>
<dbReference type="GO" id="GO:0005737">
    <property type="term" value="C:cytoplasm"/>
    <property type="evidence" value="ECO:0007669"/>
    <property type="project" value="TreeGrafter"/>
</dbReference>
<dbReference type="Gene3D" id="2.30.38.10">
    <property type="entry name" value="Luciferase, Domain 3"/>
    <property type="match status" value="1"/>
</dbReference>
<dbReference type="Gene3D" id="3.40.50.620">
    <property type="entry name" value="HUPs"/>
    <property type="match status" value="1"/>
</dbReference>
<dbReference type="CDD" id="cd05930">
    <property type="entry name" value="A_NRPS"/>
    <property type="match status" value="1"/>
</dbReference>